<gene>
    <name evidence="1" type="ORF">AVDCRST_MAG51-26</name>
</gene>
<sequence length="20" mass="1955">MALPDAVLGAFAPGGVLERA</sequence>
<reference evidence="1" key="1">
    <citation type="submission" date="2020-02" db="EMBL/GenBank/DDBJ databases">
        <authorList>
            <person name="Meier V. D."/>
        </authorList>
    </citation>
    <scope>NUCLEOTIDE SEQUENCE</scope>
    <source>
        <strain evidence="1">AVDCRST_MAG51</strain>
    </source>
</reference>
<evidence type="ECO:0000313" key="1">
    <source>
        <dbReference type="EMBL" id="CAA9384701.1"/>
    </source>
</evidence>
<protein>
    <submittedName>
        <fullName evidence="1">Uncharacterized protein</fullName>
    </submittedName>
</protein>
<feature type="non-terminal residue" evidence="1">
    <location>
        <position position="20"/>
    </location>
</feature>
<proteinExistence type="predicted"/>
<name>A0A6J4ND05_9BURK</name>
<accession>A0A6J4ND05</accession>
<dbReference type="EMBL" id="CADCUX010000013">
    <property type="protein sequence ID" value="CAA9384701.1"/>
    <property type="molecule type" value="Genomic_DNA"/>
</dbReference>
<dbReference type="AlphaFoldDB" id="A0A6J4ND05"/>
<organism evidence="1">
    <name type="scientific">uncultured Ramlibacter sp</name>
    <dbReference type="NCBI Taxonomy" id="260755"/>
    <lineage>
        <taxon>Bacteria</taxon>
        <taxon>Pseudomonadati</taxon>
        <taxon>Pseudomonadota</taxon>
        <taxon>Betaproteobacteria</taxon>
        <taxon>Burkholderiales</taxon>
        <taxon>Comamonadaceae</taxon>
        <taxon>Ramlibacter</taxon>
        <taxon>environmental samples</taxon>
    </lineage>
</organism>